<dbReference type="AlphaFoldDB" id="M0A7J4"/>
<dbReference type="EMBL" id="AOIL01000016">
    <property type="protein sequence ID" value="ELY94740.1"/>
    <property type="molecule type" value="Genomic_DNA"/>
</dbReference>
<sequence length="138" mass="14298">MTETTLPLIRNDSPATYKRLIGICGVAAGLALGIGTALNRPVIAVVLYAVGLTAAAVIPYGAAGPLFDERDDAIHRRASGTTLALFGWLSALVYPSLVVLSGTELFSWGPASAAIAWTTVAVYGTYAVALGYFRHTAG</sequence>
<dbReference type="Proteomes" id="UP000011648">
    <property type="component" value="Unassembled WGS sequence"/>
</dbReference>
<feature type="transmembrane region" description="Helical" evidence="1">
    <location>
        <begin position="83"/>
        <end position="102"/>
    </location>
</feature>
<dbReference type="Pfam" id="PF09946">
    <property type="entry name" value="DUF2178"/>
    <property type="match status" value="1"/>
</dbReference>
<dbReference type="InterPro" id="IPR019235">
    <property type="entry name" value="DUF2178_TM"/>
</dbReference>
<keyword evidence="1" id="KW-1133">Transmembrane helix</keyword>
<accession>M0A7J4</accession>
<name>M0A7J4_9EURY</name>
<dbReference type="OrthoDB" id="170194at2157"/>
<protein>
    <recommendedName>
        <fullName evidence="4">DUF2178 domain-containing protein</fullName>
    </recommendedName>
</protein>
<keyword evidence="1" id="KW-0472">Membrane</keyword>
<feature type="transmembrane region" description="Helical" evidence="1">
    <location>
        <begin position="114"/>
        <end position="133"/>
    </location>
</feature>
<keyword evidence="1" id="KW-0812">Transmembrane</keyword>
<dbReference type="RefSeq" id="WP_006824899.1">
    <property type="nucleotide sequence ID" value="NZ_AOIL01000016.1"/>
</dbReference>
<evidence type="ECO:0008006" key="4">
    <source>
        <dbReference type="Google" id="ProtNLM"/>
    </source>
</evidence>
<proteinExistence type="predicted"/>
<keyword evidence="3" id="KW-1185">Reference proteome</keyword>
<comment type="caution">
    <text evidence="2">The sequence shown here is derived from an EMBL/GenBank/DDBJ whole genome shotgun (WGS) entry which is preliminary data.</text>
</comment>
<feature type="transmembrane region" description="Helical" evidence="1">
    <location>
        <begin position="20"/>
        <end position="37"/>
    </location>
</feature>
<evidence type="ECO:0000256" key="1">
    <source>
        <dbReference type="SAM" id="Phobius"/>
    </source>
</evidence>
<organism evidence="2 3">
    <name type="scientific">Natrialba taiwanensis DSM 12281</name>
    <dbReference type="NCBI Taxonomy" id="1230458"/>
    <lineage>
        <taxon>Archaea</taxon>
        <taxon>Methanobacteriati</taxon>
        <taxon>Methanobacteriota</taxon>
        <taxon>Stenosarchaea group</taxon>
        <taxon>Halobacteria</taxon>
        <taxon>Halobacteriales</taxon>
        <taxon>Natrialbaceae</taxon>
        <taxon>Natrialba</taxon>
    </lineage>
</organism>
<gene>
    <name evidence="2" type="ORF">C484_05307</name>
</gene>
<evidence type="ECO:0000313" key="2">
    <source>
        <dbReference type="EMBL" id="ELY94740.1"/>
    </source>
</evidence>
<evidence type="ECO:0000313" key="3">
    <source>
        <dbReference type="Proteomes" id="UP000011648"/>
    </source>
</evidence>
<feature type="transmembrane region" description="Helical" evidence="1">
    <location>
        <begin position="43"/>
        <end position="62"/>
    </location>
</feature>
<dbReference type="PATRIC" id="fig|1230458.4.peg.1071"/>
<reference evidence="2 3" key="1">
    <citation type="journal article" date="2014" name="PLoS Genet.">
        <title>Phylogenetically driven sequencing of extremely halophilic archaea reveals strategies for static and dynamic osmo-response.</title>
        <authorList>
            <person name="Becker E.A."/>
            <person name="Seitzer P.M."/>
            <person name="Tritt A."/>
            <person name="Larsen D."/>
            <person name="Krusor M."/>
            <person name="Yao A.I."/>
            <person name="Wu D."/>
            <person name="Madern D."/>
            <person name="Eisen J.A."/>
            <person name="Darling A.E."/>
            <person name="Facciotti M.T."/>
        </authorList>
    </citation>
    <scope>NUCLEOTIDE SEQUENCE [LARGE SCALE GENOMIC DNA]</scope>
    <source>
        <strain evidence="2 3">DSM 12281</strain>
    </source>
</reference>